<proteinExistence type="predicted"/>
<sequence length="109" mass="12330">MQAAKAARELENPFAQEVYYRRDARAACGAGWCKSALRGELINGATDLIQAKVKPIDVKCATIFNYGMLIKLDLKDEIDFDAIVIEGDMSYNSDTRFRSNCYARQRSPW</sequence>
<organism evidence="1 2">
    <name type="scientific">Deinococcus seoulensis</name>
    <dbReference type="NCBI Taxonomy" id="1837379"/>
    <lineage>
        <taxon>Bacteria</taxon>
        <taxon>Thermotogati</taxon>
        <taxon>Deinococcota</taxon>
        <taxon>Deinococci</taxon>
        <taxon>Deinococcales</taxon>
        <taxon>Deinococcaceae</taxon>
        <taxon>Deinococcus</taxon>
    </lineage>
</organism>
<accession>A0ABQ2RLM3</accession>
<protein>
    <submittedName>
        <fullName evidence="1">Uncharacterized protein</fullName>
    </submittedName>
</protein>
<name>A0ABQ2RLM3_9DEIO</name>
<keyword evidence="2" id="KW-1185">Reference proteome</keyword>
<evidence type="ECO:0000313" key="1">
    <source>
        <dbReference type="EMBL" id="GGR47238.1"/>
    </source>
</evidence>
<evidence type="ECO:0000313" key="2">
    <source>
        <dbReference type="Proteomes" id="UP000634308"/>
    </source>
</evidence>
<comment type="caution">
    <text evidence="1">The sequence shown here is derived from an EMBL/GenBank/DDBJ whole genome shotgun (WGS) entry which is preliminary data.</text>
</comment>
<dbReference type="Proteomes" id="UP000634308">
    <property type="component" value="Unassembled WGS sequence"/>
</dbReference>
<dbReference type="EMBL" id="BMQM01000002">
    <property type="protein sequence ID" value="GGR47238.1"/>
    <property type="molecule type" value="Genomic_DNA"/>
</dbReference>
<reference evidence="2" key="1">
    <citation type="journal article" date="2019" name="Int. J. Syst. Evol. Microbiol.">
        <title>The Global Catalogue of Microorganisms (GCM) 10K type strain sequencing project: providing services to taxonomists for standard genome sequencing and annotation.</title>
        <authorList>
            <consortium name="The Broad Institute Genomics Platform"/>
            <consortium name="The Broad Institute Genome Sequencing Center for Infectious Disease"/>
            <person name="Wu L."/>
            <person name="Ma J."/>
        </authorList>
    </citation>
    <scope>NUCLEOTIDE SEQUENCE [LARGE SCALE GENOMIC DNA]</scope>
    <source>
        <strain evidence="2">JCM 31404</strain>
    </source>
</reference>
<gene>
    <name evidence="1" type="ORF">GCM10008959_05440</name>
</gene>